<evidence type="ECO:0000259" key="1">
    <source>
        <dbReference type="Pfam" id="PF01609"/>
    </source>
</evidence>
<evidence type="ECO:0000313" key="3">
    <source>
        <dbReference type="Proteomes" id="UP000702425"/>
    </source>
</evidence>
<dbReference type="InterPro" id="IPR047647">
    <property type="entry name" value="ISAs1_transpos"/>
</dbReference>
<gene>
    <name evidence="2" type="ORF">E5S67_06441</name>
</gene>
<keyword evidence="3" id="KW-1185">Reference proteome</keyword>
<dbReference type="InterPro" id="IPR051698">
    <property type="entry name" value="Transposase_11-like"/>
</dbReference>
<name>A0ABX2D864_9CYAN</name>
<dbReference type="InterPro" id="IPR002559">
    <property type="entry name" value="Transposase_11"/>
</dbReference>
<evidence type="ECO:0000313" key="2">
    <source>
        <dbReference type="EMBL" id="NQE38656.1"/>
    </source>
</evidence>
<comment type="caution">
    <text evidence="2">The sequence shown here is derived from an EMBL/GenBank/DDBJ whole genome shotgun (WGS) entry which is preliminary data.</text>
</comment>
<proteinExistence type="predicted"/>
<dbReference type="NCBIfam" id="NF033564">
    <property type="entry name" value="transpos_ISAs1"/>
    <property type="match status" value="1"/>
</dbReference>
<dbReference type="PANTHER" id="PTHR30298:SF0">
    <property type="entry name" value="PROTEIN YBFL-RELATED"/>
    <property type="match status" value="1"/>
</dbReference>
<dbReference type="Pfam" id="PF01609">
    <property type="entry name" value="DDE_Tnp_1"/>
    <property type="match status" value="1"/>
</dbReference>
<reference evidence="2 3" key="1">
    <citation type="journal article" date="2020" name="Sci. Rep.">
        <title>A novel cyanobacterial geosmin producer, revising GeoA distribution and dispersion patterns in Bacteria.</title>
        <authorList>
            <person name="Churro C."/>
            <person name="Semedo-Aguiar A.P."/>
            <person name="Silva A.D."/>
            <person name="Pereira-Leal J.B."/>
            <person name="Leite R.B."/>
        </authorList>
    </citation>
    <scope>NUCLEOTIDE SEQUENCE [LARGE SCALE GENOMIC DNA]</scope>
    <source>
        <strain evidence="2 3">IPMA8</strain>
    </source>
</reference>
<protein>
    <recommendedName>
        <fullName evidence="1">Transposase IS4-like domain-containing protein</fullName>
    </recommendedName>
</protein>
<sequence>MTQWVKQLIGPVGQQVIPIDGKNLRASYDRKTGVNNLHLVTAWASENRLVLGQVKVENHSNEITAIPALLELIDVTGAIITMDAMGTQTDIVWLIRQKKAHYVVTLKSNHPTLYNSQDLV</sequence>
<dbReference type="Proteomes" id="UP000702425">
    <property type="component" value="Unassembled WGS sequence"/>
</dbReference>
<dbReference type="PANTHER" id="PTHR30298">
    <property type="entry name" value="H REPEAT-ASSOCIATED PREDICTED TRANSPOSASE"/>
    <property type="match status" value="1"/>
</dbReference>
<organism evidence="2 3">
    <name type="scientific">Microcoleus asticus IPMA8</name>
    <dbReference type="NCBI Taxonomy" id="2563858"/>
    <lineage>
        <taxon>Bacteria</taxon>
        <taxon>Bacillati</taxon>
        <taxon>Cyanobacteriota</taxon>
        <taxon>Cyanophyceae</taxon>
        <taxon>Oscillatoriophycideae</taxon>
        <taxon>Oscillatoriales</taxon>
        <taxon>Microcoleaceae</taxon>
        <taxon>Microcoleus</taxon>
        <taxon>Microcoleus asticus</taxon>
    </lineage>
</organism>
<accession>A0ABX2D864</accession>
<feature type="domain" description="Transposase IS4-like" evidence="1">
    <location>
        <begin position="14"/>
        <end position="110"/>
    </location>
</feature>
<dbReference type="EMBL" id="SRRZ01000302">
    <property type="protein sequence ID" value="NQE38656.1"/>
    <property type="molecule type" value="Genomic_DNA"/>
</dbReference>